<dbReference type="EMBL" id="HACG01053468">
    <property type="protein sequence ID" value="CEL00339.1"/>
    <property type="molecule type" value="Transcribed_RNA"/>
</dbReference>
<proteinExistence type="predicted"/>
<accession>A0A0B7C4E2</accession>
<name>A0A0B7C4E2_9EUPU</name>
<dbReference type="AlphaFoldDB" id="A0A0B7C4E2"/>
<feature type="non-terminal residue" evidence="1">
    <location>
        <position position="70"/>
    </location>
</feature>
<gene>
    <name evidence="1" type="primary">ORF223447</name>
</gene>
<protein>
    <submittedName>
        <fullName evidence="1">Uncharacterized protein</fullName>
    </submittedName>
</protein>
<reference evidence="1" key="1">
    <citation type="submission" date="2014-12" db="EMBL/GenBank/DDBJ databases">
        <title>Insight into the proteome of Arion vulgaris.</title>
        <authorList>
            <person name="Aradska J."/>
            <person name="Bulat T."/>
            <person name="Smidak R."/>
            <person name="Sarate P."/>
            <person name="Gangsoo J."/>
            <person name="Sialana F."/>
            <person name="Bilban M."/>
            <person name="Lubec G."/>
        </authorList>
    </citation>
    <scope>NUCLEOTIDE SEQUENCE</scope>
    <source>
        <tissue evidence="1">Skin</tissue>
    </source>
</reference>
<evidence type="ECO:0000313" key="1">
    <source>
        <dbReference type="EMBL" id="CEL00339.1"/>
    </source>
</evidence>
<sequence>MNNVQTTDMEESRSFNLSYLNPDVISACQNDFYSRTIDNVHAEARSSQIKCGTTQAVTLCLKDREQISFS</sequence>
<organism evidence="1">
    <name type="scientific">Arion vulgaris</name>
    <dbReference type="NCBI Taxonomy" id="1028688"/>
    <lineage>
        <taxon>Eukaryota</taxon>
        <taxon>Metazoa</taxon>
        <taxon>Spiralia</taxon>
        <taxon>Lophotrochozoa</taxon>
        <taxon>Mollusca</taxon>
        <taxon>Gastropoda</taxon>
        <taxon>Heterobranchia</taxon>
        <taxon>Euthyneura</taxon>
        <taxon>Panpulmonata</taxon>
        <taxon>Eupulmonata</taxon>
        <taxon>Stylommatophora</taxon>
        <taxon>Helicina</taxon>
        <taxon>Arionoidea</taxon>
        <taxon>Arionidae</taxon>
        <taxon>Arion</taxon>
    </lineage>
</organism>